<dbReference type="AlphaFoldDB" id="A0A1P8EJ37"/>
<reference evidence="13 14" key="1">
    <citation type="submission" date="2016-08" db="EMBL/GenBank/DDBJ databases">
        <title>Complete genome sequence of Acinetobacter baylyi strain GFJ2.</title>
        <authorList>
            <person name="Tabata M."/>
            <person name="Kuboki S."/>
            <person name="Gibu N."/>
            <person name="Kinouchi Y."/>
            <person name="Vangnai A."/>
            <person name="Kasai D."/>
            <person name="Fukuda M."/>
        </authorList>
    </citation>
    <scope>NUCLEOTIDE SEQUENCE [LARGE SCALE GENOMIC DNA]</scope>
    <source>
        <strain evidence="13 14">GFJ2</strain>
    </source>
</reference>
<dbReference type="UniPathway" id="UPA00282"/>
<feature type="domain" description="O-acyltransferase WSD1 C-terminal" evidence="12">
    <location>
        <begin position="300"/>
        <end position="443"/>
    </location>
</feature>
<dbReference type="Proteomes" id="UP000185674">
    <property type="component" value="Chromosome"/>
</dbReference>
<dbReference type="GO" id="GO:0006071">
    <property type="term" value="P:glycerol metabolic process"/>
    <property type="evidence" value="ECO:0007669"/>
    <property type="project" value="UniProtKB-KW"/>
</dbReference>
<keyword evidence="9" id="KW-0012">Acyltransferase</keyword>
<dbReference type="InterPro" id="IPR014292">
    <property type="entry name" value="Acyl_transf_WS/DGAT"/>
</dbReference>
<dbReference type="InterPro" id="IPR009721">
    <property type="entry name" value="O-acyltransferase_WSD1_C"/>
</dbReference>
<dbReference type="GO" id="GO:0051701">
    <property type="term" value="P:biological process involved in interaction with host"/>
    <property type="evidence" value="ECO:0007669"/>
    <property type="project" value="TreeGrafter"/>
</dbReference>
<evidence type="ECO:0000313" key="13">
    <source>
        <dbReference type="EMBL" id="APV36225.1"/>
    </source>
</evidence>
<keyword evidence="7" id="KW-0319">Glycerol metabolism</keyword>
<keyword evidence="6 13" id="KW-0808">Transferase</keyword>
<dbReference type="KEGG" id="asol:BEN76_09415"/>
<dbReference type="GO" id="GO:0004144">
    <property type="term" value="F:diacylglycerol O-acyltransferase activity"/>
    <property type="evidence" value="ECO:0007669"/>
    <property type="project" value="UniProtKB-EC"/>
</dbReference>
<evidence type="ECO:0000313" key="14">
    <source>
        <dbReference type="Proteomes" id="UP000185674"/>
    </source>
</evidence>
<dbReference type="STRING" id="487316.BEN76_09415"/>
<comment type="similarity">
    <text evidence="3">Belongs to the long-chain O-acyltransferase family.</text>
</comment>
<comment type="pathway">
    <text evidence="2">Lipid metabolism.</text>
</comment>
<evidence type="ECO:0000256" key="6">
    <source>
        <dbReference type="ARBA" id="ARBA00022679"/>
    </source>
</evidence>
<dbReference type="PANTHER" id="PTHR31650">
    <property type="entry name" value="O-ACYLTRANSFERASE (WSD1-LIKE) FAMILY PROTEIN"/>
    <property type="match status" value="1"/>
</dbReference>
<dbReference type="GO" id="GO:0019432">
    <property type="term" value="P:triglyceride biosynthetic process"/>
    <property type="evidence" value="ECO:0007669"/>
    <property type="project" value="UniProtKB-UniPathway"/>
</dbReference>
<dbReference type="NCBIfam" id="TIGR02946">
    <property type="entry name" value="acyl_WS_DGAT"/>
    <property type="match status" value="1"/>
</dbReference>
<dbReference type="EC" id="2.3.1.20" evidence="4"/>
<dbReference type="InterPro" id="IPR004255">
    <property type="entry name" value="O-acyltransferase_WSD1_N"/>
</dbReference>
<keyword evidence="5" id="KW-0444">Lipid biosynthesis</keyword>
<organism evidence="13 14">
    <name type="scientific">Acinetobacter soli</name>
    <dbReference type="NCBI Taxonomy" id="487316"/>
    <lineage>
        <taxon>Bacteria</taxon>
        <taxon>Pseudomonadati</taxon>
        <taxon>Pseudomonadota</taxon>
        <taxon>Gammaproteobacteria</taxon>
        <taxon>Moraxellales</taxon>
        <taxon>Moraxellaceae</taxon>
        <taxon>Acinetobacter</taxon>
    </lineage>
</organism>
<evidence type="ECO:0000256" key="10">
    <source>
        <dbReference type="ARBA" id="ARBA00048109"/>
    </source>
</evidence>
<evidence type="ECO:0000259" key="11">
    <source>
        <dbReference type="Pfam" id="PF03007"/>
    </source>
</evidence>
<dbReference type="Pfam" id="PF03007">
    <property type="entry name" value="WS_DGAT_cat"/>
    <property type="match status" value="1"/>
</dbReference>
<dbReference type="InterPro" id="IPR045034">
    <property type="entry name" value="O-acyltransferase_WSD1-like"/>
</dbReference>
<protein>
    <recommendedName>
        <fullName evidence="4">diacylglycerol O-acyltransferase</fullName>
        <ecNumber evidence="4">2.3.1.20</ecNumber>
    </recommendedName>
</protein>
<dbReference type="GO" id="GO:0071731">
    <property type="term" value="P:response to nitric oxide"/>
    <property type="evidence" value="ECO:0007669"/>
    <property type="project" value="TreeGrafter"/>
</dbReference>
<feature type="domain" description="O-acyltransferase WSD1-like N-terminal" evidence="11">
    <location>
        <begin position="4"/>
        <end position="261"/>
    </location>
</feature>
<gene>
    <name evidence="13" type="ORF">BEN76_09415</name>
</gene>
<evidence type="ECO:0000256" key="9">
    <source>
        <dbReference type="ARBA" id="ARBA00023315"/>
    </source>
</evidence>
<evidence type="ECO:0000256" key="1">
    <source>
        <dbReference type="ARBA" id="ARBA00004771"/>
    </source>
</evidence>
<dbReference type="GO" id="GO:0005886">
    <property type="term" value="C:plasma membrane"/>
    <property type="evidence" value="ECO:0007669"/>
    <property type="project" value="TreeGrafter"/>
</dbReference>
<comment type="pathway">
    <text evidence="1">Glycerolipid metabolism; triacylglycerol biosynthesis.</text>
</comment>
<keyword evidence="8" id="KW-0443">Lipid metabolism</keyword>
<dbReference type="RefSeq" id="WP_076032935.1">
    <property type="nucleotide sequence ID" value="NZ_BKXY01000004.1"/>
</dbReference>
<accession>A0A1P8EJ37</accession>
<name>A0A1P8EJ37_9GAMM</name>
<dbReference type="Pfam" id="PF06974">
    <property type="entry name" value="WS_DGAT_C"/>
    <property type="match status" value="1"/>
</dbReference>
<dbReference type="GO" id="GO:0001666">
    <property type="term" value="P:response to hypoxia"/>
    <property type="evidence" value="ECO:0007669"/>
    <property type="project" value="TreeGrafter"/>
</dbReference>
<evidence type="ECO:0000256" key="4">
    <source>
        <dbReference type="ARBA" id="ARBA00013244"/>
    </source>
</evidence>
<evidence type="ECO:0000256" key="3">
    <source>
        <dbReference type="ARBA" id="ARBA00009587"/>
    </source>
</evidence>
<sequence>MRPLHPIDFIFLSLEKRQQPMHVGGLFLFQIPDNAPATFIQDLVNDIRISKSIPVPPFNNKLNGLFWDEDEEFDLDHHFRHVALPHPARIRELLVYISQEHSTLLDRAKPLWTCNIIEGIEGNRFAMYFKIHHAMVDGVAGMRLIEKSLSHDVNEKSIVPPWCVEGKRAKRLKEPKVSKIKKIITGLKTQLQATPTVVQELSQTLFRDIGRNPDHVSSFQAPSSMLNQRVSSSRRFAAQSFELDRFRDIAKALGVTINDVILAVCSGALREYLLSHNSLPSKPLIAMVPASVRDDDSDTSNRITMILANLATHKNDPLERLQIIRRSVQNSKQRFKRMTSDQILNYSAVVYGPAGLNILSGIMPKRQAFNLVISNVPGPREPLYWNGAKLDALYPASIVLDGQALNITMTSYLDKLEVGLIACRNALPSMQNLLTHLEDEIQRFEAVIANNDADLSYITDVKKDAAAS</sequence>
<dbReference type="EMBL" id="CP016896">
    <property type="protein sequence ID" value="APV36225.1"/>
    <property type="molecule type" value="Genomic_DNA"/>
</dbReference>
<dbReference type="PANTHER" id="PTHR31650:SF1">
    <property type="entry name" value="WAX ESTER SYNTHASE_DIACYLGLYCEROL ACYLTRANSFERASE 4-RELATED"/>
    <property type="match status" value="1"/>
</dbReference>
<evidence type="ECO:0000256" key="2">
    <source>
        <dbReference type="ARBA" id="ARBA00005189"/>
    </source>
</evidence>
<proteinExistence type="inferred from homology"/>
<evidence type="ECO:0000256" key="7">
    <source>
        <dbReference type="ARBA" id="ARBA00022798"/>
    </source>
</evidence>
<comment type="catalytic activity">
    <reaction evidence="10">
        <text>an acyl-CoA + a 1,2-diacyl-sn-glycerol = a triacyl-sn-glycerol + CoA</text>
        <dbReference type="Rhea" id="RHEA:10868"/>
        <dbReference type="ChEBI" id="CHEBI:17815"/>
        <dbReference type="ChEBI" id="CHEBI:57287"/>
        <dbReference type="ChEBI" id="CHEBI:58342"/>
        <dbReference type="ChEBI" id="CHEBI:64615"/>
        <dbReference type="EC" id="2.3.1.20"/>
    </reaction>
</comment>
<dbReference type="eggNOG" id="COG1020">
    <property type="taxonomic scope" value="Bacteria"/>
</dbReference>
<evidence type="ECO:0000256" key="8">
    <source>
        <dbReference type="ARBA" id="ARBA00023098"/>
    </source>
</evidence>
<evidence type="ECO:0000256" key="5">
    <source>
        <dbReference type="ARBA" id="ARBA00022516"/>
    </source>
</evidence>
<evidence type="ECO:0000259" key="12">
    <source>
        <dbReference type="Pfam" id="PF06974"/>
    </source>
</evidence>